<gene>
    <name evidence="1" type="ORF">QC761_0081640</name>
</gene>
<protein>
    <submittedName>
        <fullName evidence="1">Uncharacterized protein</fullName>
    </submittedName>
</protein>
<evidence type="ECO:0000313" key="1">
    <source>
        <dbReference type="EMBL" id="KAK4642161.1"/>
    </source>
</evidence>
<reference evidence="1 2" key="1">
    <citation type="journal article" date="2023" name="bioRxiv">
        <title>High-quality genome assemblies of four members of thePodospora anserinaspecies complex.</title>
        <authorList>
            <person name="Ament-Velasquez S.L."/>
            <person name="Vogan A.A."/>
            <person name="Wallerman O."/>
            <person name="Hartmann F."/>
            <person name="Gautier V."/>
            <person name="Silar P."/>
            <person name="Giraud T."/>
            <person name="Johannesson H."/>
        </authorList>
    </citation>
    <scope>NUCLEOTIDE SEQUENCE [LARGE SCALE GENOMIC DNA]</scope>
    <source>
        <strain evidence="1 2">CBS 112042</strain>
    </source>
</reference>
<name>A0ABR0FDX3_9PEZI</name>
<sequence length="115" mass="12649">MVPLLNNSKICKLARNSLAIQFRNSIADTLAGDVGRLFVTVGRTKCISWGNGLLRHQALTLGGRKTFSLELGEARIRSIVRPTAISAEVQLETSQALRRAFSSNRSRKQGKDLLL</sequence>
<evidence type="ECO:0000313" key="2">
    <source>
        <dbReference type="Proteomes" id="UP001322138"/>
    </source>
</evidence>
<dbReference type="RefSeq" id="XP_062731137.1">
    <property type="nucleotide sequence ID" value="XM_062872851.1"/>
</dbReference>
<comment type="caution">
    <text evidence="1">The sequence shown here is derived from an EMBL/GenBank/DDBJ whole genome shotgun (WGS) entry which is preliminary data.</text>
</comment>
<dbReference type="Proteomes" id="UP001322138">
    <property type="component" value="Unassembled WGS sequence"/>
</dbReference>
<dbReference type="GeneID" id="87892163"/>
<organism evidence="1 2">
    <name type="scientific">Podospora bellae-mahoneyi</name>
    <dbReference type="NCBI Taxonomy" id="2093777"/>
    <lineage>
        <taxon>Eukaryota</taxon>
        <taxon>Fungi</taxon>
        <taxon>Dikarya</taxon>
        <taxon>Ascomycota</taxon>
        <taxon>Pezizomycotina</taxon>
        <taxon>Sordariomycetes</taxon>
        <taxon>Sordariomycetidae</taxon>
        <taxon>Sordariales</taxon>
        <taxon>Podosporaceae</taxon>
        <taxon>Podospora</taxon>
    </lineage>
</organism>
<accession>A0ABR0FDX3</accession>
<keyword evidence="2" id="KW-1185">Reference proteome</keyword>
<dbReference type="EMBL" id="JAFFGZ010000007">
    <property type="protein sequence ID" value="KAK4642161.1"/>
    <property type="molecule type" value="Genomic_DNA"/>
</dbReference>
<proteinExistence type="predicted"/>